<evidence type="ECO:0000313" key="2">
    <source>
        <dbReference type="Proteomes" id="UP000241074"/>
    </source>
</evidence>
<dbReference type="OrthoDB" id="6058576at2"/>
<protein>
    <submittedName>
        <fullName evidence="1">Uncharacterized protein</fullName>
    </submittedName>
</protein>
<dbReference type="Proteomes" id="UP000241074">
    <property type="component" value="Chromosome"/>
</dbReference>
<gene>
    <name evidence="1" type="ORF">C7S18_17670</name>
</gene>
<reference evidence="1 2" key="2">
    <citation type="submission" date="2018-03" db="EMBL/GenBank/DDBJ databases">
        <authorList>
            <person name="Keele B.F."/>
        </authorList>
    </citation>
    <scope>NUCLEOTIDE SEQUENCE [LARGE SCALE GENOMIC DNA]</scope>
    <source>
        <strain evidence="1 2">D13</strain>
    </source>
</reference>
<dbReference type="EMBL" id="CP027860">
    <property type="protein sequence ID" value="AVP98894.1"/>
    <property type="molecule type" value="Genomic_DNA"/>
</dbReference>
<name>A0A2P1PVT4_9GAMM</name>
<proteinExistence type="predicted"/>
<evidence type="ECO:0000313" key="1">
    <source>
        <dbReference type="EMBL" id="AVP98894.1"/>
    </source>
</evidence>
<keyword evidence="2" id="KW-1185">Reference proteome</keyword>
<dbReference type="KEGG" id="xba:C7S18_17670"/>
<dbReference type="RefSeq" id="WP_106892813.1">
    <property type="nucleotide sequence ID" value="NZ_CP027860.1"/>
</dbReference>
<accession>A0A2P1PVT4</accession>
<organism evidence="1 2">
    <name type="scientific">Ahniella affigens</name>
    <dbReference type="NCBI Taxonomy" id="2021234"/>
    <lineage>
        <taxon>Bacteria</taxon>
        <taxon>Pseudomonadati</taxon>
        <taxon>Pseudomonadota</taxon>
        <taxon>Gammaproteobacteria</taxon>
        <taxon>Lysobacterales</taxon>
        <taxon>Rhodanobacteraceae</taxon>
        <taxon>Ahniella</taxon>
    </lineage>
</organism>
<dbReference type="AlphaFoldDB" id="A0A2P1PVT4"/>
<sequence length="202" mass="21661">MSTITLRNNTNEVVRLAIFKTPVLNPTLGTIAWQVCAPPPGGQQTIQIPDDFSVFAQYSSDPSNPSNLNCETAHVPFAETTAAFSIDSVSSQDRLATGAVINQQFNGLVLNEVRITNNYGLGALTTIAANGDAIYPPQVIWPGGLFIEDVRGTYYVAVVAQFTRKGDRLVQEEFSQTQTAVLEGGVLTVTGSMWNGYSLSAA</sequence>
<reference evidence="1 2" key="1">
    <citation type="submission" date="2018-03" db="EMBL/GenBank/DDBJ databases">
        <title>Ahniella affigens gen. nov., sp. nov., a gammaproteobacterium isolated from sandy soil near a stream.</title>
        <authorList>
            <person name="Ko Y."/>
            <person name="Kim J.-H."/>
        </authorList>
    </citation>
    <scope>NUCLEOTIDE SEQUENCE [LARGE SCALE GENOMIC DNA]</scope>
    <source>
        <strain evidence="1 2">D13</strain>
    </source>
</reference>